<dbReference type="GO" id="GO:0004866">
    <property type="term" value="F:endopeptidase inhibitor activity"/>
    <property type="evidence" value="ECO:0007669"/>
    <property type="project" value="InterPro"/>
</dbReference>
<dbReference type="AlphaFoldDB" id="U7E283"/>
<evidence type="ECO:0000313" key="2">
    <source>
        <dbReference type="Proteomes" id="UP000006729"/>
    </source>
</evidence>
<dbReference type="EMBL" id="CM009308">
    <property type="protein sequence ID" value="PNS91215.1"/>
    <property type="molecule type" value="Genomic_DNA"/>
</dbReference>
<dbReference type="HOGENOM" id="CLU_2890048_0_0_1"/>
<protein>
    <submittedName>
        <fullName evidence="1">Uncharacterized protein</fullName>
    </submittedName>
</protein>
<dbReference type="InterPro" id="IPR011065">
    <property type="entry name" value="Kunitz_inhibitor_STI-like_sf"/>
</dbReference>
<gene>
    <name evidence="1" type="ORF">POPTR_019G088300</name>
</gene>
<dbReference type="Proteomes" id="UP000006729">
    <property type="component" value="Chromosome 19"/>
</dbReference>
<accession>U7E283</accession>
<organism evidence="1 2">
    <name type="scientific">Populus trichocarpa</name>
    <name type="common">Western balsam poplar</name>
    <name type="synonym">Populus balsamifera subsp. trichocarpa</name>
    <dbReference type="NCBI Taxonomy" id="3694"/>
    <lineage>
        <taxon>Eukaryota</taxon>
        <taxon>Viridiplantae</taxon>
        <taxon>Streptophyta</taxon>
        <taxon>Embryophyta</taxon>
        <taxon>Tracheophyta</taxon>
        <taxon>Spermatophyta</taxon>
        <taxon>Magnoliopsida</taxon>
        <taxon>eudicotyledons</taxon>
        <taxon>Gunneridae</taxon>
        <taxon>Pentapetalae</taxon>
        <taxon>rosids</taxon>
        <taxon>fabids</taxon>
        <taxon>Malpighiales</taxon>
        <taxon>Salicaceae</taxon>
        <taxon>Saliceae</taxon>
        <taxon>Populus</taxon>
    </lineage>
</organism>
<reference evidence="1 2" key="1">
    <citation type="journal article" date="2006" name="Science">
        <title>The genome of black cottonwood, Populus trichocarpa (Torr. &amp; Gray).</title>
        <authorList>
            <person name="Tuskan G.A."/>
            <person name="Difazio S."/>
            <person name="Jansson S."/>
            <person name="Bohlmann J."/>
            <person name="Grigoriev I."/>
            <person name="Hellsten U."/>
            <person name="Putnam N."/>
            <person name="Ralph S."/>
            <person name="Rombauts S."/>
            <person name="Salamov A."/>
            <person name="Schein J."/>
            <person name="Sterck L."/>
            <person name="Aerts A."/>
            <person name="Bhalerao R.R."/>
            <person name="Bhalerao R.P."/>
            <person name="Blaudez D."/>
            <person name="Boerjan W."/>
            <person name="Brun A."/>
            <person name="Brunner A."/>
            <person name="Busov V."/>
            <person name="Campbell M."/>
            <person name="Carlson J."/>
            <person name="Chalot M."/>
            <person name="Chapman J."/>
            <person name="Chen G.L."/>
            <person name="Cooper D."/>
            <person name="Coutinho P.M."/>
            <person name="Couturier J."/>
            <person name="Covert S."/>
            <person name="Cronk Q."/>
            <person name="Cunningham R."/>
            <person name="Davis J."/>
            <person name="Degroeve S."/>
            <person name="Dejardin A."/>
            <person name="Depamphilis C."/>
            <person name="Detter J."/>
            <person name="Dirks B."/>
            <person name="Dubchak I."/>
            <person name="Duplessis S."/>
            <person name="Ehlting J."/>
            <person name="Ellis B."/>
            <person name="Gendler K."/>
            <person name="Goodstein D."/>
            <person name="Gribskov M."/>
            <person name="Grimwood J."/>
            <person name="Groover A."/>
            <person name="Gunter L."/>
            <person name="Hamberger B."/>
            <person name="Heinze B."/>
            <person name="Helariutta Y."/>
            <person name="Henrissat B."/>
            <person name="Holligan D."/>
            <person name="Holt R."/>
            <person name="Huang W."/>
            <person name="Islam-Faridi N."/>
            <person name="Jones S."/>
            <person name="Jones-Rhoades M."/>
            <person name="Jorgensen R."/>
            <person name="Joshi C."/>
            <person name="Kangasjarvi J."/>
            <person name="Karlsson J."/>
            <person name="Kelleher C."/>
            <person name="Kirkpatrick R."/>
            <person name="Kirst M."/>
            <person name="Kohler A."/>
            <person name="Kalluri U."/>
            <person name="Larimer F."/>
            <person name="Leebens-Mack J."/>
            <person name="Leple J.C."/>
            <person name="Locascio P."/>
            <person name="Lou Y."/>
            <person name="Lucas S."/>
            <person name="Martin F."/>
            <person name="Montanini B."/>
            <person name="Napoli C."/>
            <person name="Nelson D.R."/>
            <person name="Nelson C."/>
            <person name="Nieminen K."/>
            <person name="Nilsson O."/>
            <person name="Pereda V."/>
            <person name="Peter G."/>
            <person name="Philippe R."/>
            <person name="Pilate G."/>
            <person name="Poliakov A."/>
            <person name="Razumovskaya J."/>
            <person name="Richardson P."/>
            <person name="Rinaldi C."/>
            <person name="Ritland K."/>
            <person name="Rouze P."/>
            <person name="Ryaboy D."/>
            <person name="Schmutz J."/>
            <person name="Schrader J."/>
            <person name="Segerman B."/>
            <person name="Shin H."/>
            <person name="Siddiqui A."/>
            <person name="Sterky F."/>
            <person name="Terry A."/>
            <person name="Tsai C.J."/>
            <person name="Uberbacher E."/>
            <person name="Unneberg P."/>
            <person name="Vahala J."/>
            <person name="Wall K."/>
            <person name="Wessler S."/>
            <person name="Yang G."/>
            <person name="Yin T."/>
            <person name="Douglas C."/>
            <person name="Marra M."/>
            <person name="Sandberg G."/>
            <person name="Van de Peer Y."/>
            <person name="Rokhsar D."/>
        </authorList>
    </citation>
    <scope>NUCLEOTIDE SEQUENCE [LARGE SCALE GENOMIC DNA]</scope>
    <source>
        <strain evidence="2">cv. Nisqually</strain>
    </source>
</reference>
<dbReference type="InterPro" id="IPR002160">
    <property type="entry name" value="Prot_inh_Kunz-lg"/>
</dbReference>
<proteinExistence type="predicted"/>
<dbReference type="SUPFAM" id="SSF50386">
    <property type="entry name" value="STI-like"/>
    <property type="match status" value="1"/>
</dbReference>
<dbReference type="InParanoid" id="U7E283"/>
<sequence>MILFPEAVQASGDEIRDIDGDELFGGQQYHVVSSLGAGGGASPGNIIHSSSPRPLCSFATKPF</sequence>
<dbReference type="Gene3D" id="2.80.10.50">
    <property type="match status" value="1"/>
</dbReference>
<keyword evidence="2" id="KW-1185">Reference proteome</keyword>
<dbReference type="PROSITE" id="PS00283">
    <property type="entry name" value="SOYBEAN_KUNITZ"/>
    <property type="match status" value="1"/>
</dbReference>
<name>U7E283_POPTR</name>
<evidence type="ECO:0000313" key="1">
    <source>
        <dbReference type="EMBL" id="PNS91215.1"/>
    </source>
</evidence>